<protein>
    <recommendedName>
        <fullName evidence="8">DoxX family protein</fullName>
    </recommendedName>
</protein>
<evidence type="ECO:0008006" key="8">
    <source>
        <dbReference type="Google" id="ProtNLM"/>
    </source>
</evidence>
<keyword evidence="3 5" id="KW-1133">Transmembrane helix</keyword>
<accession>A0AAJ3NP41</accession>
<dbReference type="AlphaFoldDB" id="A0AAJ3NP41"/>
<sequence length="120" mass="12533">MHVALWVFSMGLAAAFAAAGATKLVLSKNELVLRGASWVGDFTLGTVRLVGLTEVLAALGMTLPVFLNIPEGWALAAGVAGLIVVSLGAAVIHARRREPVMIAMNVVLLALAVMSVWGRR</sequence>
<organism evidence="6 7">
    <name type="scientific">Mycobacterium saskatchewanense</name>
    <dbReference type="NCBI Taxonomy" id="220927"/>
    <lineage>
        <taxon>Bacteria</taxon>
        <taxon>Bacillati</taxon>
        <taxon>Actinomycetota</taxon>
        <taxon>Actinomycetes</taxon>
        <taxon>Mycobacteriales</taxon>
        <taxon>Mycobacteriaceae</taxon>
        <taxon>Mycobacterium</taxon>
        <taxon>Mycobacterium simiae complex</taxon>
    </lineage>
</organism>
<keyword evidence="4 5" id="KW-0472">Membrane</keyword>
<keyword evidence="2 5" id="KW-0812">Transmembrane</keyword>
<dbReference type="Proteomes" id="UP000193387">
    <property type="component" value="Unassembled WGS sequence"/>
</dbReference>
<feature type="transmembrane region" description="Helical" evidence="5">
    <location>
        <begin position="100"/>
        <end position="118"/>
    </location>
</feature>
<evidence type="ECO:0000256" key="2">
    <source>
        <dbReference type="ARBA" id="ARBA00022692"/>
    </source>
</evidence>
<comment type="caution">
    <text evidence="6">The sequence shown here is derived from an EMBL/GenBank/DDBJ whole genome shotgun (WGS) entry which is preliminary data.</text>
</comment>
<gene>
    <name evidence="6" type="ORF">AWC23_00970</name>
</gene>
<keyword evidence="7" id="KW-1185">Reference proteome</keyword>
<evidence type="ECO:0000256" key="5">
    <source>
        <dbReference type="SAM" id="Phobius"/>
    </source>
</evidence>
<name>A0AAJ3NP41_9MYCO</name>
<evidence type="ECO:0000313" key="7">
    <source>
        <dbReference type="Proteomes" id="UP000193387"/>
    </source>
</evidence>
<dbReference type="RefSeq" id="WP_085256174.1">
    <property type="nucleotide sequence ID" value="NZ_AP022573.1"/>
</dbReference>
<feature type="transmembrane region" description="Helical" evidence="5">
    <location>
        <begin position="45"/>
        <end position="66"/>
    </location>
</feature>
<feature type="transmembrane region" description="Helical" evidence="5">
    <location>
        <begin position="73"/>
        <end position="94"/>
    </location>
</feature>
<dbReference type="InterPro" id="IPR032808">
    <property type="entry name" value="DoxX"/>
</dbReference>
<evidence type="ECO:0000256" key="3">
    <source>
        <dbReference type="ARBA" id="ARBA00022989"/>
    </source>
</evidence>
<dbReference type="GO" id="GO:0016020">
    <property type="term" value="C:membrane"/>
    <property type="evidence" value="ECO:0007669"/>
    <property type="project" value="UniProtKB-SubCell"/>
</dbReference>
<evidence type="ECO:0000256" key="4">
    <source>
        <dbReference type="ARBA" id="ARBA00023136"/>
    </source>
</evidence>
<dbReference type="EMBL" id="LQPR01000034">
    <property type="protein sequence ID" value="ORW71137.1"/>
    <property type="molecule type" value="Genomic_DNA"/>
</dbReference>
<evidence type="ECO:0000256" key="1">
    <source>
        <dbReference type="ARBA" id="ARBA00004141"/>
    </source>
</evidence>
<comment type="subcellular location">
    <subcellularLocation>
        <location evidence="1">Membrane</location>
        <topology evidence="1">Multi-pass membrane protein</topology>
    </subcellularLocation>
</comment>
<dbReference type="Pfam" id="PF13564">
    <property type="entry name" value="DoxX_2"/>
    <property type="match status" value="1"/>
</dbReference>
<reference evidence="6 7" key="1">
    <citation type="submission" date="2016-01" db="EMBL/GenBank/DDBJ databases">
        <title>The new phylogeny of the genus Mycobacterium.</title>
        <authorList>
            <person name="Tarcisio F."/>
            <person name="Conor M."/>
            <person name="Antonella G."/>
            <person name="Elisabetta G."/>
            <person name="Giulia F.S."/>
            <person name="Sara T."/>
            <person name="Anna F."/>
            <person name="Clotilde B."/>
            <person name="Roberto B."/>
            <person name="Veronica D.S."/>
            <person name="Fabio R."/>
            <person name="Monica P."/>
            <person name="Olivier J."/>
            <person name="Enrico T."/>
            <person name="Nicola S."/>
        </authorList>
    </citation>
    <scope>NUCLEOTIDE SEQUENCE [LARGE SCALE GENOMIC DNA]</scope>
    <source>
        <strain evidence="6 7">DSM 44616</strain>
    </source>
</reference>
<evidence type="ECO:0000313" key="6">
    <source>
        <dbReference type="EMBL" id="ORW71137.1"/>
    </source>
</evidence>
<proteinExistence type="predicted"/>